<gene>
    <name evidence="1" type="ORF">D5R40_16675</name>
</gene>
<sequence>MNEIYLDIKGLKANNTGTINRCRAKLANSAQVESFSSSDSSIAKTELYNWSGTTVTQKRLVSQVG</sequence>
<protein>
    <submittedName>
        <fullName evidence="1">Uncharacterized protein</fullName>
    </submittedName>
</protein>
<dbReference type="AlphaFoldDB" id="A0A3N6Q1M0"/>
<evidence type="ECO:0000313" key="2">
    <source>
        <dbReference type="Proteomes" id="UP000269154"/>
    </source>
</evidence>
<dbReference type="Proteomes" id="UP000269154">
    <property type="component" value="Unassembled WGS sequence"/>
</dbReference>
<evidence type="ECO:0000313" key="1">
    <source>
        <dbReference type="EMBL" id="RQH39629.1"/>
    </source>
</evidence>
<dbReference type="RefSeq" id="WP_124143518.1">
    <property type="nucleotide sequence ID" value="NZ_CAWOKI010000351.1"/>
</dbReference>
<accession>A0A3N6Q1M0</accession>
<proteinExistence type="predicted"/>
<keyword evidence="2" id="KW-1185">Reference proteome</keyword>
<comment type="caution">
    <text evidence="1">The sequence shown here is derived from an EMBL/GenBank/DDBJ whole genome shotgun (WGS) entry which is preliminary data.</text>
</comment>
<dbReference type="EMBL" id="RCBY01000091">
    <property type="protein sequence ID" value="RQH39629.1"/>
    <property type="molecule type" value="Genomic_DNA"/>
</dbReference>
<name>A0A3N6Q1M0_9CYAN</name>
<reference evidence="1 2" key="1">
    <citation type="journal article" date="2018" name="ACS Chem. Biol.">
        <title>Ketoreductase domain dysfunction expands chemodiversity: malyngamide biosynthesis in the cyanobacterium Okeania hirsuta.</title>
        <authorList>
            <person name="Moss N.A."/>
            <person name="Leao T."/>
            <person name="Rankin M."/>
            <person name="McCullough T.M."/>
            <person name="Qu P."/>
            <person name="Korobeynikov A."/>
            <person name="Smith J.L."/>
            <person name="Gerwick L."/>
            <person name="Gerwick W.H."/>
        </authorList>
    </citation>
    <scope>NUCLEOTIDE SEQUENCE [LARGE SCALE GENOMIC DNA]</scope>
    <source>
        <strain evidence="1 2">PAB10Feb10-1</strain>
    </source>
</reference>
<organism evidence="1 2">
    <name type="scientific">Okeania hirsuta</name>
    <dbReference type="NCBI Taxonomy" id="1458930"/>
    <lineage>
        <taxon>Bacteria</taxon>
        <taxon>Bacillati</taxon>
        <taxon>Cyanobacteriota</taxon>
        <taxon>Cyanophyceae</taxon>
        <taxon>Oscillatoriophycideae</taxon>
        <taxon>Oscillatoriales</taxon>
        <taxon>Microcoleaceae</taxon>
        <taxon>Okeania</taxon>
    </lineage>
</organism>